<proteinExistence type="predicted"/>
<dbReference type="InterPro" id="IPR027417">
    <property type="entry name" value="P-loop_NTPase"/>
</dbReference>
<evidence type="ECO:0000313" key="1">
    <source>
        <dbReference type="EMBL" id="AOZ95976.1"/>
    </source>
</evidence>
<dbReference type="RefSeq" id="WP_071175698.1">
    <property type="nucleotide sequence ID" value="NZ_CP017831.1"/>
</dbReference>
<reference evidence="2" key="1">
    <citation type="submission" date="2016-10" db="EMBL/GenBank/DDBJ databases">
        <title>The complete genome sequence of the rumen bacterium Butyrivibrio hungatei MB2003.</title>
        <authorList>
            <person name="Palevich N."/>
            <person name="Kelly W.J."/>
            <person name="Leahy S.C."/>
            <person name="Altermann E."/>
            <person name="Rakonjac J."/>
            <person name="Attwood G.T."/>
        </authorList>
    </citation>
    <scope>NUCLEOTIDE SEQUENCE [LARGE SCALE GENOMIC DNA]</scope>
    <source>
        <strain evidence="2">MB2003</strain>
    </source>
</reference>
<dbReference type="Proteomes" id="UP000179284">
    <property type="component" value="Chromosome I"/>
</dbReference>
<sequence length="257" mass="30445">MNYFVEGLQGSGKSTLVRKLSEKYPEYKAICEGDYSPVELAWCAYVDKKTYEEILDKYESLRDEIKEKSYEEDDRMIICYTKIITDIPGFHKDLEKYEIYNGNLEAESFKEVVLRRFQHFNGDRNIFECSLFQNIVEDMILFQQKSDEEILDFYKEVKKALAGKDYQIMYIQTGDIAANIDVIRKERSDDNGKEMWFPLMLGYFDNSPYAKEKGVSGTEALLDHFKHRQELELRICREVFEGKFRILKSKNYVLEEN</sequence>
<accession>A0A1D9P016</accession>
<dbReference type="SUPFAM" id="SSF52540">
    <property type="entry name" value="P-loop containing nucleoside triphosphate hydrolases"/>
    <property type="match status" value="1"/>
</dbReference>
<protein>
    <submittedName>
        <fullName evidence="1">AAA domain-containing protein</fullName>
    </submittedName>
</protein>
<name>A0A1D9P016_9FIRM</name>
<dbReference type="Gene3D" id="3.40.50.300">
    <property type="entry name" value="P-loop containing nucleotide triphosphate hydrolases"/>
    <property type="match status" value="1"/>
</dbReference>
<keyword evidence="2" id="KW-1185">Reference proteome</keyword>
<organism evidence="1 2">
    <name type="scientific">Butyrivibrio hungatei</name>
    <dbReference type="NCBI Taxonomy" id="185008"/>
    <lineage>
        <taxon>Bacteria</taxon>
        <taxon>Bacillati</taxon>
        <taxon>Bacillota</taxon>
        <taxon>Clostridia</taxon>
        <taxon>Lachnospirales</taxon>
        <taxon>Lachnospiraceae</taxon>
        <taxon>Butyrivibrio</taxon>
    </lineage>
</organism>
<dbReference type="AlphaFoldDB" id="A0A1D9P016"/>
<dbReference type="EMBL" id="CP017831">
    <property type="protein sequence ID" value="AOZ95976.1"/>
    <property type="molecule type" value="Genomic_DNA"/>
</dbReference>
<gene>
    <name evidence="1" type="ORF">bhn_I0942</name>
</gene>
<dbReference type="OrthoDB" id="8211253at2"/>
<dbReference type="KEGG" id="bhu:bhn_I0942"/>
<evidence type="ECO:0000313" key="2">
    <source>
        <dbReference type="Proteomes" id="UP000179284"/>
    </source>
</evidence>